<dbReference type="FunFam" id="1.25.40.10:FF:000090">
    <property type="entry name" value="Pentatricopeptide repeat-containing protein, chloroplastic"/>
    <property type="match status" value="1"/>
</dbReference>
<dbReference type="Gene3D" id="1.25.40.10">
    <property type="entry name" value="Tetratricopeptide repeat domain"/>
    <property type="match status" value="3"/>
</dbReference>
<dbReference type="PANTHER" id="PTHR47926">
    <property type="entry name" value="PENTATRICOPEPTIDE REPEAT-CONTAINING PROTEIN"/>
    <property type="match status" value="1"/>
</dbReference>
<evidence type="ECO:0000313" key="4">
    <source>
        <dbReference type="Proteomes" id="UP000027138"/>
    </source>
</evidence>
<dbReference type="EMBL" id="KK914227">
    <property type="protein sequence ID" value="KDP45765.1"/>
    <property type="molecule type" value="Genomic_DNA"/>
</dbReference>
<feature type="repeat" description="PPR" evidence="2">
    <location>
        <begin position="206"/>
        <end position="240"/>
    </location>
</feature>
<dbReference type="PANTHER" id="PTHR47926:SF423">
    <property type="entry name" value="REPEAT-CONTAINING PROTEIN, PUTATIVE-RELATED"/>
    <property type="match status" value="1"/>
</dbReference>
<dbReference type="FunFam" id="1.25.40.10:FF:000344">
    <property type="entry name" value="Pentatricopeptide repeat-containing protein"/>
    <property type="match status" value="1"/>
</dbReference>
<sequence length="387" mass="43185">MNLSCVKTITSPVNRGKSRYAITLFYELQKTGLKCTEFILSPFLRACGKLAALEEGKQAHCLLLKHGFNRGVILMTSLLDMYSKCNDIRHAYNVFVEMPERDVVATNSMISALCRACSNSEKSSALFFFERMRLEGAKIDVITVVTVLSICADFAALVNGRHIHGLVINYGFDLYLPVANAIVDMYAKCGCMEDACLCFKHISIKNVVSWTSLIAGYGKNGQGIEALMAFDAMERYGVVPNKITFLGALYACSHARLVHEGWRVFNTMVYKYSLTPIMKHYTCMVDLLARAGCLNDAYSFIENMPIKPDARLLTAFLSSCCSHMNIELARIAGKRLLELEPQEAGAYMLLSNFYGLIGDLESVANIRRLMLNRGIRKEKARTVSLLC</sequence>
<keyword evidence="4" id="KW-1185">Reference proteome</keyword>
<dbReference type="Pfam" id="PF20431">
    <property type="entry name" value="E_motif"/>
    <property type="match status" value="1"/>
</dbReference>
<evidence type="ECO:0000256" key="1">
    <source>
        <dbReference type="ARBA" id="ARBA00022737"/>
    </source>
</evidence>
<dbReference type="Pfam" id="PF01535">
    <property type="entry name" value="PPR"/>
    <property type="match status" value="3"/>
</dbReference>
<protein>
    <recommendedName>
        <fullName evidence="5">Pentacotripeptide-repeat region of PRORP domain-containing protein</fullName>
    </recommendedName>
</protein>
<dbReference type="OrthoDB" id="185373at2759"/>
<reference evidence="3 4" key="1">
    <citation type="journal article" date="2014" name="PLoS ONE">
        <title>Global Analysis of Gene Expression Profiles in Physic Nut (Jatropha curcas L.) Seedlings Exposed to Salt Stress.</title>
        <authorList>
            <person name="Zhang L."/>
            <person name="Zhang C."/>
            <person name="Wu P."/>
            <person name="Chen Y."/>
            <person name="Li M."/>
            <person name="Jiang H."/>
            <person name="Wu G."/>
        </authorList>
    </citation>
    <scope>NUCLEOTIDE SEQUENCE [LARGE SCALE GENOMIC DNA]</scope>
    <source>
        <strain evidence="4">cv. GZQX0401</strain>
        <tissue evidence="3">Young leaves</tissue>
    </source>
</reference>
<dbReference type="Proteomes" id="UP000027138">
    <property type="component" value="Unassembled WGS sequence"/>
</dbReference>
<dbReference type="InterPro" id="IPR046960">
    <property type="entry name" value="PPR_At4g14850-like_plant"/>
</dbReference>
<organism evidence="3 4">
    <name type="scientific">Jatropha curcas</name>
    <name type="common">Barbados nut</name>
    <dbReference type="NCBI Taxonomy" id="180498"/>
    <lineage>
        <taxon>Eukaryota</taxon>
        <taxon>Viridiplantae</taxon>
        <taxon>Streptophyta</taxon>
        <taxon>Embryophyta</taxon>
        <taxon>Tracheophyta</taxon>
        <taxon>Spermatophyta</taxon>
        <taxon>Magnoliopsida</taxon>
        <taxon>eudicotyledons</taxon>
        <taxon>Gunneridae</taxon>
        <taxon>Pentapetalae</taxon>
        <taxon>rosids</taxon>
        <taxon>fabids</taxon>
        <taxon>Malpighiales</taxon>
        <taxon>Euphorbiaceae</taxon>
        <taxon>Crotonoideae</taxon>
        <taxon>Jatropheae</taxon>
        <taxon>Jatropha</taxon>
    </lineage>
</organism>
<dbReference type="GO" id="GO:0009451">
    <property type="term" value="P:RNA modification"/>
    <property type="evidence" value="ECO:0007669"/>
    <property type="project" value="InterPro"/>
</dbReference>
<dbReference type="Pfam" id="PF13041">
    <property type="entry name" value="PPR_2"/>
    <property type="match status" value="1"/>
</dbReference>
<dbReference type="NCBIfam" id="TIGR00756">
    <property type="entry name" value="PPR"/>
    <property type="match status" value="2"/>
</dbReference>
<keyword evidence="1" id="KW-0677">Repeat</keyword>
<name>A0A067LLX3_JATCU</name>
<evidence type="ECO:0008006" key="5">
    <source>
        <dbReference type="Google" id="ProtNLM"/>
    </source>
</evidence>
<gene>
    <name evidence="3" type="ORF">JCGZ_17372</name>
</gene>
<dbReference type="GO" id="GO:0003723">
    <property type="term" value="F:RNA binding"/>
    <property type="evidence" value="ECO:0007669"/>
    <property type="project" value="InterPro"/>
</dbReference>
<dbReference type="AlphaFoldDB" id="A0A067LLX3"/>
<evidence type="ECO:0000313" key="3">
    <source>
        <dbReference type="EMBL" id="KDP45765.1"/>
    </source>
</evidence>
<dbReference type="InterPro" id="IPR002885">
    <property type="entry name" value="PPR_rpt"/>
</dbReference>
<dbReference type="PROSITE" id="PS51375">
    <property type="entry name" value="PPR"/>
    <property type="match status" value="1"/>
</dbReference>
<evidence type="ECO:0000256" key="2">
    <source>
        <dbReference type="PROSITE-ProRule" id="PRU00708"/>
    </source>
</evidence>
<dbReference type="InterPro" id="IPR011990">
    <property type="entry name" value="TPR-like_helical_dom_sf"/>
</dbReference>
<accession>A0A067LLX3</accession>
<proteinExistence type="predicted"/>
<dbReference type="InterPro" id="IPR046848">
    <property type="entry name" value="E_motif"/>
</dbReference>